<evidence type="ECO:0000313" key="2">
    <source>
        <dbReference type="EMBL" id="MBU9721477.1"/>
    </source>
</evidence>
<feature type="compositionally biased region" description="Polar residues" evidence="1">
    <location>
        <begin position="23"/>
        <end position="32"/>
    </location>
</feature>
<proteinExistence type="predicted"/>
<comment type="caution">
    <text evidence="2">The sequence shown here is derived from an EMBL/GenBank/DDBJ whole genome shotgun (WGS) entry which is preliminary data.</text>
</comment>
<keyword evidence="3" id="KW-1185">Reference proteome</keyword>
<dbReference type="EMBL" id="JAHQCR010000034">
    <property type="protein sequence ID" value="MBU9721477.1"/>
    <property type="molecule type" value="Genomic_DNA"/>
</dbReference>
<organism evidence="2 3">
    <name type="scientific">Evansella alkalicola</name>
    <dbReference type="NCBI Taxonomy" id="745819"/>
    <lineage>
        <taxon>Bacteria</taxon>
        <taxon>Bacillati</taxon>
        <taxon>Bacillota</taxon>
        <taxon>Bacilli</taxon>
        <taxon>Bacillales</taxon>
        <taxon>Bacillaceae</taxon>
        <taxon>Evansella</taxon>
    </lineage>
</organism>
<feature type="region of interest" description="Disordered" evidence="1">
    <location>
        <begin position="23"/>
        <end position="125"/>
    </location>
</feature>
<gene>
    <name evidence="2" type="ORF">KS407_08465</name>
</gene>
<protein>
    <submittedName>
        <fullName evidence="2">Uncharacterized protein</fullName>
    </submittedName>
</protein>
<evidence type="ECO:0000313" key="3">
    <source>
        <dbReference type="Proteomes" id="UP000790580"/>
    </source>
</evidence>
<name>A0ABS6JTA6_9BACI</name>
<reference evidence="2 3" key="1">
    <citation type="submission" date="2021-06" db="EMBL/GenBank/DDBJ databases">
        <title>Bacillus sp. RD4P76, an endophyte from a halophyte.</title>
        <authorList>
            <person name="Sun J.-Q."/>
        </authorList>
    </citation>
    <scope>NUCLEOTIDE SEQUENCE [LARGE SCALE GENOMIC DNA]</scope>
    <source>
        <strain evidence="2 3">JCM 17098</strain>
    </source>
</reference>
<accession>A0ABS6JTA6</accession>
<evidence type="ECO:0000256" key="1">
    <source>
        <dbReference type="SAM" id="MobiDB-lite"/>
    </source>
</evidence>
<feature type="compositionally biased region" description="Low complexity" evidence="1">
    <location>
        <begin position="37"/>
        <end position="64"/>
    </location>
</feature>
<sequence>MFGPLGTMAIGLLSGQNPLQQLFGGTQIQGQQPPRPTLWQQLTGQQQTQSPWQQQSPWVQHSPPSNWQPQQNTWVNPTTYQQWGMQPPQQNWHNYQQPWGQQPNYFGTPQRNQHPRQSIQPYRSW</sequence>
<dbReference type="Proteomes" id="UP000790580">
    <property type="component" value="Unassembled WGS sequence"/>
</dbReference>
<dbReference type="RefSeq" id="WP_088075377.1">
    <property type="nucleotide sequence ID" value="NZ_JAHQCR010000034.1"/>
</dbReference>
<feature type="compositionally biased region" description="Polar residues" evidence="1">
    <location>
        <begin position="65"/>
        <end position="125"/>
    </location>
</feature>